<evidence type="ECO:0000313" key="2">
    <source>
        <dbReference type="Proteomes" id="UP001143810"/>
    </source>
</evidence>
<accession>A0A9X2P467</accession>
<dbReference type="EMBL" id="JAMZEE010000039">
    <property type="protein sequence ID" value="MCR6509242.1"/>
    <property type="molecule type" value="Genomic_DNA"/>
</dbReference>
<reference evidence="1" key="2">
    <citation type="submission" date="2022-04" db="EMBL/GenBank/DDBJ databases">
        <authorList>
            <person name="Fokt H."/>
            <person name="Baines J."/>
        </authorList>
    </citation>
    <scope>NUCLEOTIDE SEQUENCE</scope>
    <source>
        <strain evidence="1">KH569_7</strain>
    </source>
</reference>
<dbReference type="RefSeq" id="WP_118264343.1">
    <property type="nucleotide sequence ID" value="NZ_JAMZEE010000039.1"/>
</dbReference>
<name>A0A9X2P467_9BACE</name>
<protein>
    <submittedName>
        <fullName evidence="1">Uncharacterized protein</fullName>
    </submittedName>
</protein>
<dbReference type="AlphaFoldDB" id="A0A9X2P467"/>
<reference evidence="1" key="1">
    <citation type="journal article" date="2022" name="Arch. Microbiol.">
        <title>Bacteroides muris sp. nov. isolated from the cecum of wild-derived house mice.</title>
        <authorList>
            <person name="Fokt H."/>
            <person name="Unni R."/>
            <person name="Repnik U."/>
            <person name="Schmitz R.A."/>
            <person name="Bramkamp M."/>
            <person name="Baines J.F."/>
            <person name="Unterweger D."/>
        </authorList>
    </citation>
    <scope>NUCLEOTIDE SEQUENCE</scope>
    <source>
        <strain evidence="1">KH569_7</strain>
    </source>
</reference>
<evidence type="ECO:0000313" key="1">
    <source>
        <dbReference type="EMBL" id="MCR6509242.1"/>
    </source>
</evidence>
<comment type="caution">
    <text evidence="1">The sequence shown here is derived from an EMBL/GenBank/DDBJ whole genome shotgun (WGS) entry which is preliminary data.</text>
</comment>
<dbReference type="Proteomes" id="UP001143810">
    <property type="component" value="Unassembled WGS sequence"/>
</dbReference>
<organism evidence="1 2">
    <name type="scientific">Bacteroides muris</name>
    <name type="common">ex Fokt et al. 2023</name>
    <dbReference type="NCBI Taxonomy" id="2937417"/>
    <lineage>
        <taxon>Bacteria</taxon>
        <taxon>Pseudomonadati</taxon>
        <taxon>Bacteroidota</taxon>
        <taxon>Bacteroidia</taxon>
        <taxon>Bacteroidales</taxon>
        <taxon>Bacteroidaceae</taxon>
        <taxon>Bacteroides</taxon>
    </lineage>
</organism>
<gene>
    <name evidence="1" type="ORF">M1B78_13990</name>
</gene>
<sequence length="288" mass="33979">MIRLVKLNEYGKSAVDSVNYLFKECGKNQIFKSDILLCEQNGFFFDNHPTIGPGDEGFNSVQGFNQAFGKGIGNTTDDDKYFEKLDYRNFNGITSYEQDLHEELSKYKNIWENNFILRTLIQLAHLINGEHYDWNLNVFELIQRKRSKCNIIEQDIIKRFKCFPPIYNILRIAYNNKIRNGEAHSQYHVVNGGIVLVDHTNHSDSILPGITFEQWEQIYIFTYCFIRYIWYGLKMLSQTEAAHCIQNNSGIPIYIPCDNDKWQPTMTYPVVWKEDNTENIRWVFKKTY</sequence>
<proteinExistence type="predicted"/>